<dbReference type="EMBL" id="JAODUP010000081">
    <property type="protein sequence ID" value="KAK2163333.1"/>
    <property type="molecule type" value="Genomic_DNA"/>
</dbReference>
<sequence length="189" mass="22453">MTSLLRQIIIVAVIITIGNARPGGRPWKIDPHHVRDVKHNVPEFHNDNGAFFYPEQEFFDEDTFKIEKHHNKHKHDFKDDEDFSGWHEIDDDEDALRINRIPTISRDPADAPHARDIEFGPDDVIHEISPYGHYKHRPYIVLEEEHFGNELNDIDKVQELTRRMEQMQREMQQIKTLLENEYSLLKGRK</sequence>
<organism evidence="3 4">
    <name type="scientific">Paralvinella palmiformis</name>
    <dbReference type="NCBI Taxonomy" id="53620"/>
    <lineage>
        <taxon>Eukaryota</taxon>
        <taxon>Metazoa</taxon>
        <taxon>Spiralia</taxon>
        <taxon>Lophotrochozoa</taxon>
        <taxon>Annelida</taxon>
        <taxon>Polychaeta</taxon>
        <taxon>Sedentaria</taxon>
        <taxon>Canalipalpata</taxon>
        <taxon>Terebellida</taxon>
        <taxon>Terebelliformia</taxon>
        <taxon>Alvinellidae</taxon>
        <taxon>Paralvinella</taxon>
    </lineage>
</organism>
<keyword evidence="2" id="KW-0732">Signal</keyword>
<name>A0AAD9K3E8_9ANNE</name>
<comment type="caution">
    <text evidence="3">The sequence shown here is derived from an EMBL/GenBank/DDBJ whole genome shotgun (WGS) entry which is preliminary data.</text>
</comment>
<feature type="coiled-coil region" evidence="1">
    <location>
        <begin position="157"/>
        <end position="184"/>
    </location>
</feature>
<accession>A0AAD9K3E8</accession>
<gene>
    <name evidence="3" type="ORF">LSH36_81g00004</name>
</gene>
<protein>
    <submittedName>
        <fullName evidence="3">Uncharacterized protein</fullName>
    </submittedName>
</protein>
<keyword evidence="1" id="KW-0175">Coiled coil</keyword>
<evidence type="ECO:0000256" key="1">
    <source>
        <dbReference type="SAM" id="Coils"/>
    </source>
</evidence>
<feature type="chain" id="PRO_5042143888" evidence="2">
    <location>
        <begin position="21"/>
        <end position="189"/>
    </location>
</feature>
<reference evidence="3" key="1">
    <citation type="journal article" date="2023" name="Mol. Biol. Evol.">
        <title>Third-Generation Sequencing Reveals the Adaptive Role of the Epigenome in Three Deep-Sea Polychaetes.</title>
        <authorList>
            <person name="Perez M."/>
            <person name="Aroh O."/>
            <person name="Sun Y."/>
            <person name="Lan Y."/>
            <person name="Juniper S.K."/>
            <person name="Young C.R."/>
            <person name="Angers B."/>
            <person name="Qian P.Y."/>
        </authorList>
    </citation>
    <scope>NUCLEOTIDE SEQUENCE</scope>
    <source>
        <strain evidence="3">P08H-3</strain>
    </source>
</reference>
<evidence type="ECO:0000256" key="2">
    <source>
        <dbReference type="SAM" id="SignalP"/>
    </source>
</evidence>
<evidence type="ECO:0000313" key="4">
    <source>
        <dbReference type="Proteomes" id="UP001208570"/>
    </source>
</evidence>
<keyword evidence="4" id="KW-1185">Reference proteome</keyword>
<dbReference type="Proteomes" id="UP001208570">
    <property type="component" value="Unassembled WGS sequence"/>
</dbReference>
<feature type="signal peptide" evidence="2">
    <location>
        <begin position="1"/>
        <end position="20"/>
    </location>
</feature>
<dbReference type="AlphaFoldDB" id="A0AAD9K3E8"/>
<proteinExistence type="predicted"/>
<evidence type="ECO:0000313" key="3">
    <source>
        <dbReference type="EMBL" id="KAK2163333.1"/>
    </source>
</evidence>